<dbReference type="AlphaFoldDB" id="A0A483K697"/>
<comment type="caution">
    <text evidence="2">The sequence shown here is derived from an EMBL/GenBank/DDBJ whole genome shotgun (WGS) entry which is preliminary data.</text>
</comment>
<dbReference type="SUPFAM" id="SSF52141">
    <property type="entry name" value="Uracil-DNA glycosylase-like"/>
    <property type="match status" value="1"/>
</dbReference>
<dbReference type="Gene3D" id="3.40.470.10">
    <property type="entry name" value="Uracil-DNA glycosylase-like domain"/>
    <property type="match status" value="1"/>
</dbReference>
<dbReference type="InterPro" id="IPR005122">
    <property type="entry name" value="Uracil-DNA_glycosylase-like"/>
</dbReference>
<dbReference type="InterPro" id="IPR036895">
    <property type="entry name" value="Uracil-DNA_glycosylase-like_sf"/>
</dbReference>
<dbReference type="Pfam" id="PF03167">
    <property type="entry name" value="UDG"/>
    <property type="match status" value="1"/>
</dbReference>
<dbReference type="CDD" id="cd10035">
    <property type="entry name" value="UDG_like"/>
    <property type="match status" value="1"/>
</dbReference>
<sequence length="208" mass="23616">MVVESVLSTEPKSLKYESNIRRRQSLLTAPHMQPLTAYVESIRERLGDNVFIPDFDPLDGGINAEFIFLFEKPGPQTDLRNGGSGFISRDNNDDTAKAIFCFMQSIGLDRKRTLLWNTIPAWDNSRAYQALHVRKGIEILDELLPLLSNLKTIILVGKQAQKARKGLKARGYDIAESYHPSPCVKARYRQKWDQIPAAWEDAISANKR</sequence>
<proteinExistence type="predicted"/>
<evidence type="ECO:0000259" key="1">
    <source>
        <dbReference type="Pfam" id="PF03167"/>
    </source>
</evidence>
<protein>
    <submittedName>
        <fullName evidence="2">Uracil-DNA glycosylase</fullName>
    </submittedName>
</protein>
<name>A0A483K697_9ENTR</name>
<accession>A0A483K697</accession>
<evidence type="ECO:0000313" key="2">
    <source>
        <dbReference type="EMBL" id="TCX58754.1"/>
    </source>
</evidence>
<reference evidence="2" key="1">
    <citation type="submission" date="2019-01" db="EMBL/GenBank/DDBJ databases">
        <authorList>
            <person name="Lista F."/>
            <person name="Anselmo A."/>
        </authorList>
    </citation>
    <scope>NUCLEOTIDE SEQUENCE</scope>
    <source>
        <strain evidence="2">8S</strain>
    </source>
</reference>
<feature type="domain" description="Uracil-DNA glycosylase-like" evidence="1">
    <location>
        <begin position="96"/>
        <end position="201"/>
    </location>
</feature>
<gene>
    <name evidence="2" type="ORF">ETE84_23620</name>
</gene>
<organism evidence="2">
    <name type="scientific">Klebsiella quasipneumoniae</name>
    <dbReference type="NCBI Taxonomy" id="1463165"/>
    <lineage>
        <taxon>Bacteria</taxon>
        <taxon>Pseudomonadati</taxon>
        <taxon>Pseudomonadota</taxon>
        <taxon>Gammaproteobacteria</taxon>
        <taxon>Enterobacterales</taxon>
        <taxon>Enterobacteriaceae</taxon>
        <taxon>Klebsiella/Raoultella group</taxon>
        <taxon>Klebsiella</taxon>
        <taxon>Klebsiella pneumoniae complex</taxon>
    </lineage>
</organism>
<dbReference type="RefSeq" id="WP_065813160.1">
    <property type="nucleotide sequence ID" value="NZ_BIHV01000004.1"/>
</dbReference>
<dbReference type="EMBL" id="SDCO01000020">
    <property type="protein sequence ID" value="TCX58754.1"/>
    <property type="molecule type" value="Genomic_DNA"/>
</dbReference>